<sequence>MLDAKRQKEMVIPETLKDFQAILDYFYTIHTAFPIYGQLGTDDFILADADYSRSTEDIRNGYIWNKTIWSSDNTSCWDVPFAVILKSNVVLDGLNKVSKSANTEVLYNDIQGQAYFYRALFYYHLAQLFCKAYTSNSDSDLGLPIRLTSDVNVIAQRSSLAATYAQMITDTEKAVALFPQISVNNRRPSKAAALGLLAKIYLVMGNYDKAGFYANEALKINNLLLDYNSTYANLTRTYRFPANPYDHPEINFYGRGGGYAVVMPSSSTLGVINDELYNSYADHDLRRSLFYFTNTAGLHKYRGSYTGTNSNFCGIATNEIYLIRAESYARMKKTDLALKDLNTLLSYRYETGHFIPLTLSAPTDLLKTILKERRKELVGVSNIRWEDLKRLNTETAFEKTLTRTVNGQTYTLEPNSPKYVLPIPNNEIQLSHITQNER</sequence>
<dbReference type="Pfam" id="PF14322">
    <property type="entry name" value="SusD-like_3"/>
    <property type="match status" value="1"/>
</dbReference>
<comment type="similarity">
    <text evidence="2">Belongs to the SusD family.</text>
</comment>
<dbReference type="GO" id="GO:0009279">
    <property type="term" value="C:cell outer membrane"/>
    <property type="evidence" value="ECO:0007669"/>
    <property type="project" value="UniProtKB-SubCell"/>
</dbReference>
<evidence type="ECO:0000256" key="1">
    <source>
        <dbReference type="ARBA" id="ARBA00004442"/>
    </source>
</evidence>
<keyword evidence="3" id="KW-0732">Signal</keyword>
<feature type="domain" description="SusD-like N-terminal" evidence="7">
    <location>
        <begin position="2"/>
        <end position="202"/>
    </location>
</feature>
<dbReference type="STRING" id="295069.SAMN05421856_101337"/>
<dbReference type="RefSeq" id="WP_089998104.1">
    <property type="nucleotide sequence ID" value="NZ_FOBV01000001.1"/>
</dbReference>
<feature type="domain" description="RagB/SusD" evidence="6">
    <location>
        <begin position="286"/>
        <end position="436"/>
    </location>
</feature>
<dbReference type="SUPFAM" id="SSF48452">
    <property type="entry name" value="TPR-like"/>
    <property type="match status" value="1"/>
</dbReference>
<dbReference type="SMART" id="SM00028">
    <property type="entry name" value="TPR"/>
    <property type="match status" value="2"/>
</dbReference>
<gene>
    <name evidence="8" type="ORF">SAMN05421856_101337</name>
</gene>
<evidence type="ECO:0000313" key="9">
    <source>
        <dbReference type="Proteomes" id="UP000199450"/>
    </source>
</evidence>
<dbReference type="InterPro" id="IPR033985">
    <property type="entry name" value="SusD-like_N"/>
</dbReference>
<evidence type="ECO:0000259" key="6">
    <source>
        <dbReference type="Pfam" id="PF07980"/>
    </source>
</evidence>
<keyword evidence="9" id="KW-1185">Reference proteome</keyword>
<dbReference type="AlphaFoldDB" id="A0A1H7VX61"/>
<dbReference type="OrthoDB" id="653598at2"/>
<evidence type="ECO:0000259" key="7">
    <source>
        <dbReference type="Pfam" id="PF14322"/>
    </source>
</evidence>
<evidence type="ECO:0000256" key="2">
    <source>
        <dbReference type="ARBA" id="ARBA00006275"/>
    </source>
</evidence>
<dbReference type="InterPro" id="IPR012944">
    <property type="entry name" value="SusD_RagB_dom"/>
</dbReference>
<dbReference type="InterPro" id="IPR011990">
    <property type="entry name" value="TPR-like_helical_dom_sf"/>
</dbReference>
<dbReference type="InterPro" id="IPR019734">
    <property type="entry name" value="TPR_rpt"/>
</dbReference>
<dbReference type="Gene3D" id="1.25.40.390">
    <property type="match status" value="1"/>
</dbReference>
<comment type="subcellular location">
    <subcellularLocation>
        <location evidence="1">Cell outer membrane</location>
    </subcellularLocation>
</comment>
<evidence type="ECO:0000313" key="8">
    <source>
        <dbReference type="EMBL" id="SEM13912.1"/>
    </source>
</evidence>
<protein>
    <submittedName>
        <fullName evidence="8">SusD family protein</fullName>
    </submittedName>
</protein>
<name>A0A1H7VX61_9FLAO</name>
<dbReference type="Proteomes" id="UP000199450">
    <property type="component" value="Unassembled WGS sequence"/>
</dbReference>
<keyword evidence="5" id="KW-0998">Cell outer membrane</keyword>
<organism evidence="8 9">
    <name type="scientific">Chryseobacterium taichungense</name>
    <dbReference type="NCBI Taxonomy" id="295069"/>
    <lineage>
        <taxon>Bacteria</taxon>
        <taxon>Pseudomonadati</taxon>
        <taxon>Bacteroidota</taxon>
        <taxon>Flavobacteriia</taxon>
        <taxon>Flavobacteriales</taxon>
        <taxon>Weeksellaceae</taxon>
        <taxon>Chryseobacterium group</taxon>
        <taxon>Chryseobacterium</taxon>
    </lineage>
</organism>
<dbReference type="Pfam" id="PF07980">
    <property type="entry name" value="SusD_RagB"/>
    <property type="match status" value="1"/>
</dbReference>
<accession>A0A1H7VX61</accession>
<evidence type="ECO:0000256" key="3">
    <source>
        <dbReference type="ARBA" id="ARBA00022729"/>
    </source>
</evidence>
<dbReference type="EMBL" id="FOBV01000001">
    <property type="protein sequence ID" value="SEM13912.1"/>
    <property type="molecule type" value="Genomic_DNA"/>
</dbReference>
<reference evidence="9" key="1">
    <citation type="submission" date="2016-10" db="EMBL/GenBank/DDBJ databases">
        <authorList>
            <person name="Varghese N."/>
            <person name="Submissions S."/>
        </authorList>
    </citation>
    <scope>NUCLEOTIDE SEQUENCE [LARGE SCALE GENOMIC DNA]</scope>
    <source>
        <strain evidence="9">DSM 17453</strain>
    </source>
</reference>
<evidence type="ECO:0000256" key="5">
    <source>
        <dbReference type="ARBA" id="ARBA00023237"/>
    </source>
</evidence>
<proteinExistence type="inferred from homology"/>
<evidence type="ECO:0000256" key="4">
    <source>
        <dbReference type="ARBA" id="ARBA00023136"/>
    </source>
</evidence>
<keyword evidence="4" id="KW-0472">Membrane</keyword>